<dbReference type="GeneID" id="25909220"/>
<dbReference type="PANTHER" id="PTHR23172">
    <property type="entry name" value="AUXILIN/CYCLIN G-ASSOCIATED KINASE-RELATED"/>
    <property type="match status" value="1"/>
</dbReference>
<dbReference type="GO" id="GO:0072583">
    <property type="term" value="P:clathrin-dependent endocytosis"/>
    <property type="evidence" value="ECO:0007669"/>
    <property type="project" value="TreeGrafter"/>
</dbReference>
<proteinExistence type="predicted"/>
<dbReference type="SUPFAM" id="SSF46565">
    <property type="entry name" value="Chaperone J-domain"/>
    <property type="match status" value="1"/>
</dbReference>
<keyword evidence="3" id="KW-1185">Reference proteome</keyword>
<dbReference type="GO" id="GO:0005737">
    <property type="term" value="C:cytoplasm"/>
    <property type="evidence" value="ECO:0007669"/>
    <property type="project" value="TreeGrafter"/>
</dbReference>
<dbReference type="GO" id="GO:0030276">
    <property type="term" value="F:clathrin binding"/>
    <property type="evidence" value="ECO:0007669"/>
    <property type="project" value="TreeGrafter"/>
</dbReference>
<name>A0A0L0FQ83_9EUKA</name>
<evidence type="ECO:0008006" key="4">
    <source>
        <dbReference type="Google" id="ProtNLM"/>
    </source>
</evidence>
<protein>
    <recommendedName>
        <fullName evidence="4">J domain-containing protein</fullName>
    </recommendedName>
</protein>
<dbReference type="Gene3D" id="1.10.287.110">
    <property type="entry name" value="DnaJ domain"/>
    <property type="match status" value="1"/>
</dbReference>
<dbReference type="OrthoDB" id="1717591at2759"/>
<dbReference type="AlphaFoldDB" id="A0A0L0FQ83"/>
<gene>
    <name evidence="2" type="ORF">SARC_08716</name>
</gene>
<dbReference type="GO" id="GO:0072318">
    <property type="term" value="P:clathrin coat disassembly"/>
    <property type="evidence" value="ECO:0007669"/>
    <property type="project" value="TreeGrafter"/>
</dbReference>
<dbReference type="GO" id="GO:0031982">
    <property type="term" value="C:vesicle"/>
    <property type="evidence" value="ECO:0007669"/>
    <property type="project" value="TreeGrafter"/>
</dbReference>
<sequence length="188" mass="20808">MTLLVAQKQRQQAQKDQQAKANKQKEQNQWAKQRASAPSAGPSTGAPAVEFGGFGDLLGMHNFTPTEKDKPLQSMNDLREVEIMKNDEDGTSTTRLQVGKWTNGKTGNIRALISTLPEILWEGVEWEPIGIDKMLKPVGVKRSFMKACLVVHPDKVQDGENEYLASLIFDELNKAWTAFKEAGSPGLI</sequence>
<feature type="region of interest" description="Disordered" evidence="1">
    <location>
        <begin position="1"/>
        <end position="48"/>
    </location>
</feature>
<dbReference type="Proteomes" id="UP000054560">
    <property type="component" value="Unassembled WGS sequence"/>
</dbReference>
<evidence type="ECO:0000313" key="3">
    <source>
        <dbReference type="Proteomes" id="UP000054560"/>
    </source>
</evidence>
<dbReference type="eggNOG" id="KOG0431">
    <property type="taxonomic scope" value="Eukaryota"/>
</dbReference>
<dbReference type="FunFam" id="1.10.287.110:FF:000002">
    <property type="entry name" value="putative tyrosine-protein phosphatase auxilin isoform X2"/>
    <property type="match status" value="1"/>
</dbReference>
<dbReference type="InterPro" id="IPR036869">
    <property type="entry name" value="J_dom_sf"/>
</dbReference>
<dbReference type="STRING" id="667725.A0A0L0FQ83"/>
<dbReference type="RefSeq" id="XP_014152771.1">
    <property type="nucleotide sequence ID" value="XM_014297296.1"/>
</dbReference>
<reference evidence="2 3" key="1">
    <citation type="submission" date="2011-02" db="EMBL/GenBank/DDBJ databases">
        <title>The Genome Sequence of Sphaeroforma arctica JP610.</title>
        <authorList>
            <consortium name="The Broad Institute Genome Sequencing Platform"/>
            <person name="Russ C."/>
            <person name="Cuomo C."/>
            <person name="Young S.K."/>
            <person name="Zeng Q."/>
            <person name="Gargeya S."/>
            <person name="Alvarado L."/>
            <person name="Berlin A."/>
            <person name="Chapman S.B."/>
            <person name="Chen Z."/>
            <person name="Freedman E."/>
            <person name="Gellesch M."/>
            <person name="Goldberg J."/>
            <person name="Griggs A."/>
            <person name="Gujja S."/>
            <person name="Heilman E."/>
            <person name="Heiman D."/>
            <person name="Howarth C."/>
            <person name="Mehta T."/>
            <person name="Neiman D."/>
            <person name="Pearson M."/>
            <person name="Roberts A."/>
            <person name="Saif S."/>
            <person name="Shea T."/>
            <person name="Shenoy N."/>
            <person name="Sisk P."/>
            <person name="Stolte C."/>
            <person name="Sykes S."/>
            <person name="White J."/>
            <person name="Yandava C."/>
            <person name="Burger G."/>
            <person name="Gray M.W."/>
            <person name="Holland P.W.H."/>
            <person name="King N."/>
            <person name="Lang F.B.F."/>
            <person name="Roger A.J."/>
            <person name="Ruiz-Trillo I."/>
            <person name="Haas B."/>
            <person name="Nusbaum C."/>
            <person name="Birren B."/>
        </authorList>
    </citation>
    <scope>NUCLEOTIDE SEQUENCE [LARGE SCALE GENOMIC DNA]</scope>
    <source>
        <strain evidence="2 3">JP610</strain>
    </source>
</reference>
<evidence type="ECO:0000256" key="1">
    <source>
        <dbReference type="SAM" id="MobiDB-lite"/>
    </source>
</evidence>
<dbReference type="PANTHER" id="PTHR23172:SF19">
    <property type="entry name" value="J DOMAIN-CONTAINING PROTEIN"/>
    <property type="match status" value="1"/>
</dbReference>
<evidence type="ECO:0000313" key="2">
    <source>
        <dbReference type="EMBL" id="KNC78869.1"/>
    </source>
</evidence>
<dbReference type="EMBL" id="KQ242408">
    <property type="protein sequence ID" value="KNC78869.1"/>
    <property type="molecule type" value="Genomic_DNA"/>
</dbReference>
<organism evidence="2 3">
    <name type="scientific">Sphaeroforma arctica JP610</name>
    <dbReference type="NCBI Taxonomy" id="667725"/>
    <lineage>
        <taxon>Eukaryota</taxon>
        <taxon>Ichthyosporea</taxon>
        <taxon>Ichthyophonida</taxon>
        <taxon>Sphaeroforma</taxon>
    </lineage>
</organism>
<accession>A0A0L0FQ83</accession>